<dbReference type="AlphaFoldDB" id="A0A7Y9R1P8"/>
<evidence type="ECO:0000313" key="2">
    <source>
        <dbReference type="Proteomes" id="UP000518288"/>
    </source>
</evidence>
<proteinExistence type="predicted"/>
<sequence length="301" mass="34981">MPHENINIKDIYENYLRAMLQVQSYQRDIDRSTKSEVGQLQQKLDGLSTHDAEKINSVSNFFFKKPGDGRTVFYGSRKSSANDRIKASIKRKNKHYQWLLAEAYEEFEDFLENIYAYLAFHDHDAWPLSDYGNIHLSELKSKSFEWLQNQASKKKSGPEILNYLRTKFPQMAYIEKNNKITDDLRFTLATIEMFRHIIVHNGGKIKDKEAFTNNIFKKVGEATPRKAEDERLEYLNSFIENHQSGNTIVLLEAHIKTEGLITTYADRIGHLFDSMHAYAYFVSSILGVTYESDVIDISKPE</sequence>
<name>A0A7Y9R1P8_9BURK</name>
<dbReference type="Proteomes" id="UP000518288">
    <property type="component" value="Unassembled WGS sequence"/>
</dbReference>
<accession>A0A7Y9R1P8</accession>
<organism evidence="1 2">
    <name type="scientific">Sphaerotilus montanus</name>
    <dbReference type="NCBI Taxonomy" id="522889"/>
    <lineage>
        <taxon>Bacteria</taxon>
        <taxon>Pseudomonadati</taxon>
        <taxon>Pseudomonadota</taxon>
        <taxon>Betaproteobacteria</taxon>
        <taxon>Burkholderiales</taxon>
        <taxon>Sphaerotilaceae</taxon>
        <taxon>Sphaerotilus</taxon>
    </lineage>
</organism>
<keyword evidence="2" id="KW-1185">Reference proteome</keyword>
<evidence type="ECO:0000313" key="1">
    <source>
        <dbReference type="EMBL" id="NYG33575.1"/>
    </source>
</evidence>
<dbReference type="RefSeq" id="WP_179634326.1">
    <property type="nucleotide sequence ID" value="NZ_JACCFH010000001.1"/>
</dbReference>
<comment type="caution">
    <text evidence="1">The sequence shown here is derived from an EMBL/GenBank/DDBJ whole genome shotgun (WGS) entry which is preliminary data.</text>
</comment>
<gene>
    <name evidence="1" type="ORF">BDD16_002561</name>
</gene>
<dbReference type="EMBL" id="JACCFH010000001">
    <property type="protein sequence ID" value="NYG33575.1"/>
    <property type="molecule type" value="Genomic_DNA"/>
</dbReference>
<reference evidence="1 2" key="1">
    <citation type="submission" date="2020-07" db="EMBL/GenBank/DDBJ databases">
        <title>Genomic Encyclopedia of Archaeal and Bacterial Type Strains, Phase II (KMG-II): from individual species to whole genera.</title>
        <authorList>
            <person name="Goeker M."/>
        </authorList>
    </citation>
    <scope>NUCLEOTIDE SEQUENCE [LARGE SCALE GENOMIC DNA]</scope>
    <source>
        <strain evidence="1 2">DSM 21226</strain>
    </source>
</reference>
<protein>
    <submittedName>
        <fullName evidence="1">Uncharacterized protein</fullName>
    </submittedName>
</protein>